<reference evidence="5" key="3">
    <citation type="submission" date="2022-12" db="EMBL/GenBank/DDBJ databases">
        <authorList>
            <person name="Sun Q."/>
            <person name="Kim S."/>
        </authorList>
    </citation>
    <scope>NUCLEOTIDE SEQUENCE</scope>
    <source>
        <strain evidence="5">KCTC 12343</strain>
    </source>
</reference>
<dbReference type="NCBIfam" id="NF043033">
    <property type="entry name" value="OxoTetrIsom"/>
    <property type="match status" value="1"/>
</dbReference>
<evidence type="ECO:0000256" key="3">
    <source>
        <dbReference type="PIRSR" id="PIRSR006241-50"/>
    </source>
</evidence>
<feature type="active site" description="Proton donor/acceptor" evidence="3">
    <location>
        <position position="240"/>
    </location>
</feature>
<evidence type="ECO:0000313" key="8">
    <source>
        <dbReference type="Proteomes" id="UP000628442"/>
    </source>
</evidence>
<dbReference type="OrthoDB" id="9786584at2"/>
<dbReference type="RefSeq" id="WP_131146911.1">
    <property type="nucleotide sequence ID" value="NZ_BMWV01000011.1"/>
</dbReference>
<dbReference type="EC" id="5.3.1.22" evidence="6"/>
<dbReference type="Pfam" id="PF01261">
    <property type="entry name" value="AP_endonuc_2"/>
    <property type="match status" value="1"/>
</dbReference>
<dbReference type="InterPro" id="IPR050417">
    <property type="entry name" value="Sugar_Epim/Isomerase"/>
</dbReference>
<reference evidence="6 7" key="2">
    <citation type="submission" date="2019-02" db="EMBL/GenBank/DDBJ databases">
        <title>Draft Genome Sequences of Six Type Strains of the Genus Massilia.</title>
        <authorList>
            <person name="Miess H."/>
            <person name="Frediansyhah A."/>
            <person name="Gross H."/>
        </authorList>
    </citation>
    <scope>NUCLEOTIDE SEQUENCE [LARGE SCALE GENOMIC DNA]</scope>
    <source>
        <strain evidence="6 7">DSM 17472</strain>
    </source>
</reference>
<accession>A0A411X1F0</accession>
<dbReference type="NCBIfam" id="TIGR03234">
    <property type="entry name" value="OH-pyruv-isom"/>
    <property type="match status" value="1"/>
</dbReference>
<dbReference type="InterPro" id="IPR036237">
    <property type="entry name" value="Xyl_isomerase-like_sf"/>
</dbReference>
<evidence type="ECO:0000313" key="5">
    <source>
        <dbReference type="EMBL" id="GGY56404.1"/>
    </source>
</evidence>
<dbReference type="EMBL" id="CP036401">
    <property type="protein sequence ID" value="QBI02800.1"/>
    <property type="molecule type" value="Genomic_DNA"/>
</dbReference>
<dbReference type="PANTHER" id="PTHR43489">
    <property type="entry name" value="ISOMERASE"/>
    <property type="match status" value="1"/>
</dbReference>
<proteinExistence type="inferred from homology"/>
<dbReference type="PIRSF" id="PIRSF006241">
    <property type="entry name" value="HyI"/>
    <property type="match status" value="1"/>
</dbReference>
<evidence type="ECO:0000256" key="1">
    <source>
        <dbReference type="ARBA" id="ARBA00023235"/>
    </source>
</evidence>
<evidence type="ECO:0000313" key="7">
    <source>
        <dbReference type="Proteomes" id="UP000292307"/>
    </source>
</evidence>
<dbReference type="AlphaFoldDB" id="A0A411X1F0"/>
<keyword evidence="7" id="KW-1185">Reference proteome</keyword>
<organism evidence="5 8">
    <name type="scientific">Pseudoduganella albidiflava</name>
    <dbReference type="NCBI Taxonomy" id="321983"/>
    <lineage>
        <taxon>Bacteria</taxon>
        <taxon>Pseudomonadati</taxon>
        <taxon>Pseudomonadota</taxon>
        <taxon>Betaproteobacteria</taxon>
        <taxon>Burkholderiales</taxon>
        <taxon>Oxalobacteraceae</taxon>
        <taxon>Telluria group</taxon>
        <taxon>Pseudoduganella</taxon>
    </lineage>
</organism>
<dbReference type="Gene3D" id="3.20.20.150">
    <property type="entry name" value="Divalent-metal-dependent TIM barrel enzymes"/>
    <property type="match status" value="1"/>
</dbReference>
<comment type="similarity">
    <text evidence="2">Belongs to the hyi family.</text>
</comment>
<feature type="active site" description="Proton donor/acceptor" evidence="3">
    <location>
        <position position="143"/>
    </location>
</feature>
<dbReference type="Proteomes" id="UP000628442">
    <property type="component" value="Unassembled WGS sequence"/>
</dbReference>
<dbReference type="InterPro" id="IPR013022">
    <property type="entry name" value="Xyl_isomerase-like_TIM-brl"/>
</dbReference>
<evidence type="ECO:0000256" key="2">
    <source>
        <dbReference type="PIRNR" id="PIRNR006241"/>
    </source>
</evidence>
<dbReference type="InterPro" id="IPR026040">
    <property type="entry name" value="HyI-like"/>
</dbReference>
<protein>
    <submittedName>
        <fullName evidence="5">Hydroxypyruvate isomerase</fullName>
        <ecNumber evidence="6">5.3.1.22</ecNumber>
    </submittedName>
</protein>
<sequence length="272" mass="29862">MPKFAANLTVLFTELPFLDRFAAARAAGFDAVECQFPYEHEPALIRRRLDDNGLRMVLLNLPAGNWAAGDRGLACDPRRHKDFRNSVHRALEYATLLGVPQLHCLAGVIPPGMDLRRARETYLFNVEYAANLCGPRGIRLLIEPINTVDMPGYFLSRTEQALDIIAACDSSNVFLQSDIYHMHSMGEDVPAMLRRALPHIRHVQLADAPGRHEPGTGVIDFDGVFALLDELGYDGWIGCEYQPLGDTVAGLQWRSGASAAALPAVACLNPAA</sequence>
<feature type="domain" description="Xylose isomerase-like TIM barrel" evidence="4">
    <location>
        <begin position="21"/>
        <end position="253"/>
    </location>
</feature>
<dbReference type="GO" id="GO:0008903">
    <property type="term" value="F:hydroxypyruvate isomerase activity"/>
    <property type="evidence" value="ECO:0007669"/>
    <property type="project" value="UniProtKB-EC"/>
</dbReference>
<evidence type="ECO:0000259" key="4">
    <source>
        <dbReference type="Pfam" id="PF01261"/>
    </source>
</evidence>
<dbReference type="PANTHER" id="PTHR43489:SF6">
    <property type="entry name" value="HYDROXYPYRUVATE ISOMERASE-RELATED"/>
    <property type="match status" value="1"/>
</dbReference>
<gene>
    <name evidence="5" type="primary">hyi</name>
    <name evidence="6" type="ORF">EYF70_19560</name>
    <name evidence="5" type="ORF">GCM10007387_43610</name>
</gene>
<keyword evidence="1 2" id="KW-0413">Isomerase</keyword>
<dbReference type="Proteomes" id="UP000292307">
    <property type="component" value="Chromosome"/>
</dbReference>
<dbReference type="InterPro" id="IPR053398">
    <property type="entry name" value="HPT_OtnI_isomerases"/>
</dbReference>
<dbReference type="FunFam" id="3.20.20.150:FF:000007">
    <property type="entry name" value="Hydroxypyruvate isomerase"/>
    <property type="match status" value="1"/>
</dbReference>
<name>A0A411X1F0_9BURK</name>
<evidence type="ECO:0000313" key="6">
    <source>
        <dbReference type="EMBL" id="QBI02800.1"/>
    </source>
</evidence>
<dbReference type="SUPFAM" id="SSF51658">
    <property type="entry name" value="Xylose isomerase-like"/>
    <property type="match status" value="1"/>
</dbReference>
<reference evidence="5" key="1">
    <citation type="journal article" date="2014" name="Int. J. Syst. Evol. Microbiol.">
        <title>Complete genome sequence of Corynebacterium casei LMG S-19264T (=DSM 44701T), isolated from a smear-ripened cheese.</title>
        <authorList>
            <consortium name="US DOE Joint Genome Institute (JGI-PGF)"/>
            <person name="Walter F."/>
            <person name="Albersmeier A."/>
            <person name="Kalinowski J."/>
            <person name="Ruckert C."/>
        </authorList>
    </citation>
    <scope>NUCLEOTIDE SEQUENCE</scope>
    <source>
        <strain evidence="5">KCTC 12343</strain>
    </source>
</reference>
<dbReference type="EMBL" id="BMWV01000011">
    <property type="protein sequence ID" value="GGY56404.1"/>
    <property type="molecule type" value="Genomic_DNA"/>
</dbReference>
<dbReference type="GO" id="GO:0046487">
    <property type="term" value="P:glyoxylate metabolic process"/>
    <property type="evidence" value="ECO:0007669"/>
    <property type="project" value="TreeGrafter"/>
</dbReference>
<dbReference type="InterPro" id="IPR017643">
    <property type="entry name" value="Hydroxypyruvate_isomerase"/>
</dbReference>